<evidence type="ECO:0000313" key="2">
    <source>
        <dbReference type="Proteomes" id="UP001055167"/>
    </source>
</evidence>
<dbReference type="RefSeq" id="WP_162501347.1">
    <property type="nucleotide sequence ID" value="NZ_BPQH01000002.1"/>
</dbReference>
<gene>
    <name evidence="1" type="ORF">OPKNFCMD_0899</name>
</gene>
<protein>
    <submittedName>
        <fullName evidence="1">Uncharacterized protein</fullName>
    </submittedName>
</protein>
<accession>A0ABQ4QS99</accession>
<reference evidence="1" key="1">
    <citation type="journal article" date="2021" name="Front. Microbiol.">
        <title>Comprehensive Comparative Genomics and Phenotyping of Methylobacterium Species.</title>
        <authorList>
            <person name="Alessa O."/>
            <person name="Ogura Y."/>
            <person name="Fujitani Y."/>
            <person name="Takami H."/>
            <person name="Hayashi T."/>
            <person name="Sahin N."/>
            <person name="Tani A."/>
        </authorList>
    </citation>
    <scope>NUCLEOTIDE SEQUENCE</scope>
    <source>
        <strain evidence="1">KCTC 52305</strain>
    </source>
</reference>
<organism evidence="1 2">
    <name type="scientific">Methylobacterium crusticola</name>
    <dbReference type="NCBI Taxonomy" id="1697972"/>
    <lineage>
        <taxon>Bacteria</taxon>
        <taxon>Pseudomonadati</taxon>
        <taxon>Pseudomonadota</taxon>
        <taxon>Alphaproteobacteria</taxon>
        <taxon>Hyphomicrobiales</taxon>
        <taxon>Methylobacteriaceae</taxon>
        <taxon>Methylobacterium</taxon>
    </lineage>
</organism>
<sequence>MRARAGRRARIADTREVLDRSPPLADANLVARDAPLRGALAADGSAADLLPERALP</sequence>
<comment type="caution">
    <text evidence="1">The sequence shown here is derived from an EMBL/GenBank/DDBJ whole genome shotgun (WGS) entry which is preliminary data.</text>
</comment>
<name>A0ABQ4QS99_9HYPH</name>
<proteinExistence type="predicted"/>
<reference evidence="1" key="2">
    <citation type="submission" date="2021-08" db="EMBL/GenBank/DDBJ databases">
        <authorList>
            <person name="Tani A."/>
            <person name="Ola A."/>
            <person name="Ogura Y."/>
            <person name="Katsura K."/>
            <person name="Hayashi T."/>
        </authorList>
    </citation>
    <scope>NUCLEOTIDE SEQUENCE</scope>
    <source>
        <strain evidence="1">KCTC 52305</strain>
    </source>
</reference>
<keyword evidence="2" id="KW-1185">Reference proteome</keyword>
<dbReference type="EMBL" id="BPQH01000002">
    <property type="protein sequence ID" value="GJD48183.1"/>
    <property type="molecule type" value="Genomic_DNA"/>
</dbReference>
<dbReference type="Proteomes" id="UP001055167">
    <property type="component" value="Unassembled WGS sequence"/>
</dbReference>
<evidence type="ECO:0000313" key="1">
    <source>
        <dbReference type="EMBL" id="GJD48183.1"/>
    </source>
</evidence>